<sequence length="293" mass="32500">MKGSQCLFNSAAALRKVFINNAVALEAPASARLQRLLVPSSFATSFATSSSPLPSPTVRPALQPRRCLSTQRALLNKPGQKNRQFGPQSVKKTGLPSDLEIQSVFVHLRNEDRSLSEPQKTADLLRSLDLRKQRLQVVGIPSPLVGIEAQSEPGRVRPRYPICVIIDRRAEEREHAAKNKVLRKKAVATKELEVNWAIAPNDLNTRMKQLKNFLSKGCLVQILLMRNIKRNKRQATMDEAKEVLRIVREAAEEVPGAKEVKKMEGTVGNQIKMIFQGSGSAANKPVAEEEEDA</sequence>
<reference evidence="4" key="1">
    <citation type="journal article" date="2023" name="Mol. Phylogenet. Evol.">
        <title>Genome-scale phylogeny and comparative genomics of the fungal order Sordariales.</title>
        <authorList>
            <person name="Hensen N."/>
            <person name="Bonometti L."/>
            <person name="Westerberg I."/>
            <person name="Brannstrom I.O."/>
            <person name="Guillou S."/>
            <person name="Cros-Aarteil S."/>
            <person name="Calhoun S."/>
            <person name="Haridas S."/>
            <person name="Kuo A."/>
            <person name="Mondo S."/>
            <person name="Pangilinan J."/>
            <person name="Riley R."/>
            <person name="LaButti K."/>
            <person name="Andreopoulos B."/>
            <person name="Lipzen A."/>
            <person name="Chen C."/>
            <person name="Yan M."/>
            <person name="Daum C."/>
            <person name="Ng V."/>
            <person name="Clum A."/>
            <person name="Steindorff A."/>
            <person name="Ohm R.A."/>
            <person name="Martin F."/>
            <person name="Silar P."/>
            <person name="Natvig D.O."/>
            <person name="Lalanne C."/>
            <person name="Gautier V."/>
            <person name="Ament-Velasquez S.L."/>
            <person name="Kruys A."/>
            <person name="Hutchinson M.I."/>
            <person name="Powell A.J."/>
            <person name="Barry K."/>
            <person name="Miller A.N."/>
            <person name="Grigoriev I.V."/>
            <person name="Debuchy R."/>
            <person name="Gladieux P."/>
            <person name="Hiltunen Thoren M."/>
            <person name="Johannesson H."/>
        </authorList>
    </citation>
    <scope>NUCLEOTIDE SEQUENCE</scope>
    <source>
        <strain evidence="4">SMH4131-1</strain>
    </source>
</reference>
<keyword evidence="3" id="KW-0648">Protein biosynthesis</keyword>
<dbReference type="EMBL" id="JAUEPO010000003">
    <property type="protein sequence ID" value="KAK3328428.1"/>
    <property type="molecule type" value="Genomic_DNA"/>
</dbReference>
<dbReference type="GO" id="GO:0005739">
    <property type="term" value="C:mitochondrion"/>
    <property type="evidence" value="ECO:0007669"/>
    <property type="project" value="TreeGrafter"/>
</dbReference>
<dbReference type="Gene3D" id="3.30.110.10">
    <property type="entry name" value="Translation initiation factor 3 (IF-3), C-terminal domain"/>
    <property type="match status" value="1"/>
</dbReference>
<evidence type="ECO:0000256" key="2">
    <source>
        <dbReference type="ARBA" id="ARBA00022540"/>
    </source>
</evidence>
<evidence type="ECO:0000313" key="4">
    <source>
        <dbReference type="EMBL" id="KAK3328428.1"/>
    </source>
</evidence>
<protein>
    <recommendedName>
        <fullName evidence="6">Translation initiation factor IF-3</fullName>
    </recommendedName>
</protein>
<evidence type="ECO:0000256" key="3">
    <source>
        <dbReference type="ARBA" id="ARBA00022917"/>
    </source>
</evidence>
<keyword evidence="2" id="KW-0396">Initiation factor</keyword>
<dbReference type="AlphaFoldDB" id="A0AAE0ME62"/>
<accession>A0AAE0ME62</accession>
<evidence type="ECO:0008006" key="6">
    <source>
        <dbReference type="Google" id="ProtNLM"/>
    </source>
</evidence>
<proteinExistence type="inferred from homology"/>
<evidence type="ECO:0000256" key="1">
    <source>
        <dbReference type="ARBA" id="ARBA00005439"/>
    </source>
</evidence>
<comment type="similarity">
    <text evidence="1">Belongs to the IF-3 family.</text>
</comment>
<dbReference type="Proteomes" id="UP001286456">
    <property type="component" value="Unassembled WGS sequence"/>
</dbReference>
<name>A0AAE0ME62_9PEZI</name>
<keyword evidence="5" id="KW-1185">Reference proteome</keyword>
<reference evidence="4" key="2">
    <citation type="submission" date="2023-06" db="EMBL/GenBank/DDBJ databases">
        <authorList>
            <consortium name="Lawrence Berkeley National Laboratory"/>
            <person name="Haridas S."/>
            <person name="Hensen N."/>
            <person name="Bonometti L."/>
            <person name="Westerberg I."/>
            <person name="Brannstrom I.O."/>
            <person name="Guillou S."/>
            <person name="Cros-Aarteil S."/>
            <person name="Calhoun S."/>
            <person name="Kuo A."/>
            <person name="Mondo S."/>
            <person name="Pangilinan J."/>
            <person name="Riley R."/>
            <person name="Labutti K."/>
            <person name="Andreopoulos B."/>
            <person name="Lipzen A."/>
            <person name="Chen C."/>
            <person name="Yanf M."/>
            <person name="Daum C."/>
            <person name="Ng V."/>
            <person name="Clum A."/>
            <person name="Steindorff A."/>
            <person name="Ohm R."/>
            <person name="Martin F."/>
            <person name="Silar P."/>
            <person name="Natvig D."/>
            <person name="Lalanne C."/>
            <person name="Gautier V."/>
            <person name="Ament-Velasquez S.L."/>
            <person name="Kruys A."/>
            <person name="Hutchinson M.I."/>
            <person name="Powell A.J."/>
            <person name="Barry K."/>
            <person name="Miller A.N."/>
            <person name="Grigoriev I.V."/>
            <person name="Debuchy R."/>
            <person name="Gladieux P."/>
            <person name="Thoren M.H."/>
            <person name="Johannesson H."/>
        </authorList>
    </citation>
    <scope>NUCLEOTIDE SEQUENCE</scope>
    <source>
        <strain evidence="4">SMH4131-1</strain>
    </source>
</reference>
<dbReference type="PANTHER" id="PTHR10938:SF0">
    <property type="entry name" value="TRANSLATION INITIATION FACTOR IF-3, MITOCHONDRIAL"/>
    <property type="match status" value="1"/>
</dbReference>
<dbReference type="GO" id="GO:0070124">
    <property type="term" value="P:mitochondrial translational initiation"/>
    <property type="evidence" value="ECO:0007669"/>
    <property type="project" value="TreeGrafter"/>
</dbReference>
<gene>
    <name evidence="4" type="ORF">B0T19DRAFT_424505</name>
</gene>
<dbReference type="GO" id="GO:0043022">
    <property type="term" value="F:ribosome binding"/>
    <property type="evidence" value="ECO:0007669"/>
    <property type="project" value="TreeGrafter"/>
</dbReference>
<dbReference type="PANTHER" id="PTHR10938">
    <property type="entry name" value="TRANSLATION INITIATION FACTOR IF-3"/>
    <property type="match status" value="1"/>
</dbReference>
<evidence type="ECO:0000313" key="5">
    <source>
        <dbReference type="Proteomes" id="UP001286456"/>
    </source>
</evidence>
<organism evidence="4 5">
    <name type="scientific">Cercophora scortea</name>
    <dbReference type="NCBI Taxonomy" id="314031"/>
    <lineage>
        <taxon>Eukaryota</taxon>
        <taxon>Fungi</taxon>
        <taxon>Dikarya</taxon>
        <taxon>Ascomycota</taxon>
        <taxon>Pezizomycotina</taxon>
        <taxon>Sordariomycetes</taxon>
        <taxon>Sordariomycetidae</taxon>
        <taxon>Sordariales</taxon>
        <taxon>Lasiosphaeriaceae</taxon>
        <taxon>Cercophora</taxon>
    </lineage>
</organism>
<dbReference type="SUPFAM" id="SSF55200">
    <property type="entry name" value="Translation initiation factor IF3, C-terminal domain"/>
    <property type="match status" value="1"/>
</dbReference>
<dbReference type="GO" id="GO:0003743">
    <property type="term" value="F:translation initiation factor activity"/>
    <property type="evidence" value="ECO:0007669"/>
    <property type="project" value="UniProtKB-KW"/>
</dbReference>
<comment type="caution">
    <text evidence="4">The sequence shown here is derived from an EMBL/GenBank/DDBJ whole genome shotgun (WGS) entry which is preliminary data.</text>
</comment>
<dbReference type="InterPro" id="IPR001288">
    <property type="entry name" value="Translation_initiation_fac_3"/>
</dbReference>
<dbReference type="InterPro" id="IPR036788">
    <property type="entry name" value="T_IF-3_C_sf"/>
</dbReference>
<dbReference type="GO" id="GO:0032790">
    <property type="term" value="P:ribosome disassembly"/>
    <property type="evidence" value="ECO:0007669"/>
    <property type="project" value="TreeGrafter"/>
</dbReference>